<dbReference type="Proteomes" id="UP000054805">
    <property type="component" value="Unassembled WGS sequence"/>
</dbReference>
<dbReference type="EMBL" id="JYDS01004769">
    <property type="protein sequence ID" value="KRY94916.1"/>
    <property type="molecule type" value="Genomic_DNA"/>
</dbReference>
<evidence type="ECO:0000313" key="1">
    <source>
        <dbReference type="EMBL" id="KRY94916.1"/>
    </source>
</evidence>
<evidence type="ECO:0000313" key="2">
    <source>
        <dbReference type="Proteomes" id="UP000054805"/>
    </source>
</evidence>
<proteinExistence type="predicted"/>
<dbReference type="AlphaFoldDB" id="A0A0V1G9E7"/>
<gene>
    <name evidence="1" type="ORF">T4B_8031</name>
</gene>
<name>A0A0V1G9E7_TRIPS</name>
<sequence>MHSQSIYKEQMVNGRCLKMFANSSSGAYINVMHNMDF</sequence>
<organism evidence="1 2">
    <name type="scientific">Trichinella pseudospiralis</name>
    <name type="common">Parasitic roundworm</name>
    <dbReference type="NCBI Taxonomy" id="6337"/>
    <lineage>
        <taxon>Eukaryota</taxon>
        <taxon>Metazoa</taxon>
        <taxon>Ecdysozoa</taxon>
        <taxon>Nematoda</taxon>
        <taxon>Enoplea</taxon>
        <taxon>Dorylaimia</taxon>
        <taxon>Trichinellida</taxon>
        <taxon>Trichinellidae</taxon>
        <taxon>Trichinella</taxon>
    </lineage>
</organism>
<accession>A0A0V1G9E7</accession>
<reference evidence="1 2" key="1">
    <citation type="submission" date="2015-01" db="EMBL/GenBank/DDBJ databases">
        <title>Evolution of Trichinella species and genotypes.</title>
        <authorList>
            <person name="Korhonen P.K."/>
            <person name="Edoardo P."/>
            <person name="Giuseppe L.R."/>
            <person name="Gasser R.B."/>
        </authorList>
    </citation>
    <scope>NUCLEOTIDE SEQUENCE [LARGE SCALE GENOMIC DNA]</scope>
    <source>
        <strain evidence="1">ISS588</strain>
    </source>
</reference>
<protein>
    <submittedName>
        <fullName evidence="1">Uncharacterized protein</fullName>
    </submittedName>
</protein>
<comment type="caution">
    <text evidence="1">The sequence shown here is derived from an EMBL/GenBank/DDBJ whole genome shotgun (WGS) entry which is preliminary data.</text>
</comment>
<keyword evidence="2" id="KW-1185">Reference proteome</keyword>